<dbReference type="InterPro" id="IPR012394">
    <property type="entry name" value="Aldehyde_DH_NAD(P)"/>
</dbReference>
<dbReference type="PANTHER" id="PTHR43570:SF2">
    <property type="entry name" value="ALDEHYDE DEHYDROGENASE FAMILY 3 MEMBER B1"/>
    <property type="match status" value="1"/>
</dbReference>
<feature type="domain" description="Aldehyde dehydrogenase" evidence="3">
    <location>
        <begin position="7"/>
        <end position="148"/>
    </location>
</feature>
<dbReference type="AlphaFoldDB" id="A0A8S4BJJ2"/>
<dbReference type="Gene3D" id="3.40.605.10">
    <property type="entry name" value="Aldehyde Dehydrogenase, Chain A, domain 1"/>
    <property type="match status" value="1"/>
</dbReference>
<evidence type="ECO:0000313" key="4">
    <source>
        <dbReference type="EMBL" id="CAG5986565.1"/>
    </source>
</evidence>
<dbReference type="GO" id="GO:0004028">
    <property type="term" value="F:3-chloroallyl aldehyde dehydrogenase activity"/>
    <property type="evidence" value="ECO:0007669"/>
    <property type="project" value="TreeGrafter"/>
</dbReference>
<dbReference type="InterPro" id="IPR016162">
    <property type="entry name" value="Ald_DH_N"/>
</dbReference>
<comment type="similarity">
    <text evidence="1">Belongs to the aldehyde dehydrogenase family.</text>
</comment>
<evidence type="ECO:0000256" key="1">
    <source>
        <dbReference type="ARBA" id="ARBA00009986"/>
    </source>
</evidence>
<dbReference type="Pfam" id="PF00171">
    <property type="entry name" value="Aldedh"/>
    <property type="match status" value="1"/>
</dbReference>
<proteinExistence type="inferred from homology"/>
<dbReference type="GO" id="GO:0005737">
    <property type="term" value="C:cytoplasm"/>
    <property type="evidence" value="ECO:0007669"/>
    <property type="project" value="TreeGrafter"/>
</dbReference>
<dbReference type="EMBL" id="CAJRST010036167">
    <property type="protein sequence ID" value="CAG5986565.1"/>
    <property type="molecule type" value="Genomic_DNA"/>
</dbReference>
<feature type="non-terminal residue" evidence="4">
    <location>
        <position position="247"/>
    </location>
</feature>
<dbReference type="InterPro" id="IPR016161">
    <property type="entry name" value="Ald_DH/histidinol_DH"/>
</dbReference>
<dbReference type="PANTHER" id="PTHR43570">
    <property type="entry name" value="ALDEHYDE DEHYDROGENASE"/>
    <property type="match status" value="1"/>
</dbReference>
<dbReference type="OrthoDB" id="440325at2759"/>
<keyword evidence="2" id="KW-0560">Oxidoreductase</keyword>
<protein>
    <submittedName>
        <fullName evidence="4">(Atlantic silverside) hypothetical protein</fullName>
    </submittedName>
</protein>
<name>A0A8S4BJJ2_9TELE</name>
<dbReference type="Proteomes" id="UP000677803">
    <property type="component" value="Unassembled WGS sequence"/>
</dbReference>
<dbReference type="InterPro" id="IPR015590">
    <property type="entry name" value="Aldehyde_DH_dom"/>
</dbReference>
<gene>
    <name evidence="4" type="ORF">MMEN_LOCUS16978</name>
</gene>
<evidence type="ECO:0000313" key="5">
    <source>
        <dbReference type="Proteomes" id="UP000677803"/>
    </source>
</evidence>
<comment type="caution">
    <text evidence="4">The sequence shown here is derived from an EMBL/GenBank/DDBJ whole genome shotgun (WGS) entry which is preliminary data.</text>
</comment>
<organism evidence="4 5">
    <name type="scientific">Menidia menidia</name>
    <name type="common">Atlantic silverside</name>
    <dbReference type="NCBI Taxonomy" id="238744"/>
    <lineage>
        <taxon>Eukaryota</taxon>
        <taxon>Metazoa</taxon>
        <taxon>Chordata</taxon>
        <taxon>Craniata</taxon>
        <taxon>Vertebrata</taxon>
        <taxon>Euteleostomi</taxon>
        <taxon>Actinopterygii</taxon>
        <taxon>Neopterygii</taxon>
        <taxon>Teleostei</taxon>
        <taxon>Neoteleostei</taxon>
        <taxon>Acanthomorphata</taxon>
        <taxon>Ovalentaria</taxon>
        <taxon>Atherinomorphae</taxon>
        <taxon>Atheriniformes</taxon>
        <taxon>Atherinopsidae</taxon>
        <taxon>Menidiinae</taxon>
        <taxon>Menidia</taxon>
    </lineage>
</organism>
<keyword evidence="5" id="KW-1185">Reference proteome</keyword>
<accession>A0A8S4BJJ2</accession>
<dbReference type="SUPFAM" id="SSF53720">
    <property type="entry name" value="ALDH-like"/>
    <property type="match status" value="1"/>
</dbReference>
<evidence type="ECO:0000256" key="2">
    <source>
        <dbReference type="ARBA" id="ARBA00023002"/>
    </source>
</evidence>
<evidence type="ECO:0000259" key="3">
    <source>
        <dbReference type="Pfam" id="PF00171"/>
    </source>
</evidence>
<dbReference type="GO" id="GO:0004029">
    <property type="term" value="F:aldehyde dehydrogenase (NAD+) activity"/>
    <property type="evidence" value="ECO:0007669"/>
    <property type="project" value="TreeGrafter"/>
</dbReference>
<sequence length="247" mass="26937">MDVQKQVVSRLRAAFQAGVTAPEEFRRAQLTQLGSMIRDNEEQIVAALHRDLGKPKFEAILSEVDIVMNELHHAISNMSGWMQPEYVPKNLATKLDDCFVQREPLGVVLIIGPWNYPLQLLIAPMVGAIAAGNCVVLKPSEISSATDSLVSCARWQRLRAGASPPGERLELSNRLFSALEGSFQSCCSFKEPKSWSLGVWSETSELASLNQSPASTGLLRSGRSLGLILILIPDLGLIFDLGLDLGP</sequence>
<dbReference type="GO" id="GO:0006081">
    <property type="term" value="P:aldehyde metabolic process"/>
    <property type="evidence" value="ECO:0007669"/>
    <property type="project" value="InterPro"/>
</dbReference>
<reference evidence="4" key="1">
    <citation type="submission" date="2021-05" db="EMBL/GenBank/DDBJ databases">
        <authorList>
            <person name="Tigano A."/>
        </authorList>
    </citation>
    <scope>NUCLEOTIDE SEQUENCE</scope>
</reference>